<dbReference type="AlphaFoldDB" id="A0A3A3YSZ8"/>
<sequence>MPLTPPLVLLACGGYRSGSTLAYNLLGEHAERSLAGARLGYVEPEQVPLLDGPAWSFVEALGVAVAKAHHSPAIPEGADWSGLLARGRLLPVLTLRDWRDVLHSFCRAFGQDPAQALASRRWRVNLDNVRWWRDAGALLVPYDDLVAHPADVLARVWTATGLPLDERAAAAAVRAAAAVEAGPADAMGDAAHGRTLLHEGHVATPGGGGWRAWPADVLAEVEDALAPVQADLGVTAGTRGAGSRPGAAG</sequence>
<organism evidence="1 2">
    <name type="scientific">Vallicoccus soli</name>
    <dbReference type="NCBI Taxonomy" id="2339232"/>
    <lineage>
        <taxon>Bacteria</taxon>
        <taxon>Bacillati</taxon>
        <taxon>Actinomycetota</taxon>
        <taxon>Actinomycetes</taxon>
        <taxon>Motilibacterales</taxon>
        <taxon>Vallicoccaceae</taxon>
        <taxon>Vallicoccus</taxon>
    </lineage>
</organism>
<gene>
    <name evidence="1" type="ORF">D5H78_15995</name>
</gene>
<dbReference type="RefSeq" id="WP_119951491.1">
    <property type="nucleotide sequence ID" value="NZ_QZEZ01000008.1"/>
</dbReference>
<dbReference type="Gene3D" id="3.40.50.300">
    <property type="entry name" value="P-loop containing nucleotide triphosphate hydrolases"/>
    <property type="match status" value="1"/>
</dbReference>
<proteinExistence type="predicted"/>
<dbReference type="InterPro" id="IPR027417">
    <property type="entry name" value="P-loop_NTPase"/>
</dbReference>
<dbReference type="Proteomes" id="UP000265614">
    <property type="component" value="Unassembled WGS sequence"/>
</dbReference>
<keyword evidence="2" id="KW-1185">Reference proteome</keyword>
<evidence type="ECO:0000313" key="1">
    <source>
        <dbReference type="EMBL" id="RJK93820.1"/>
    </source>
</evidence>
<comment type="caution">
    <text evidence="1">The sequence shown here is derived from an EMBL/GenBank/DDBJ whole genome shotgun (WGS) entry which is preliminary data.</text>
</comment>
<evidence type="ECO:0008006" key="3">
    <source>
        <dbReference type="Google" id="ProtNLM"/>
    </source>
</evidence>
<evidence type="ECO:0000313" key="2">
    <source>
        <dbReference type="Proteomes" id="UP000265614"/>
    </source>
</evidence>
<dbReference type="SUPFAM" id="SSF52540">
    <property type="entry name" value="P-loop containing nucleoside triphosphate hydrolases"/>
    <property type="match status" value="1"/>
</dbReference>
<name>A0A3A3YSZ8_9ACTN</name>
<reference evidence="1 2" key="1">
    <citation type="submission" date="2018-09" db="EMBL/GenBank/DDBJ databases">
        <title>YIM 75000 draft genome.</title>
        <authorList>
            <person name="Tang S."/>
            <person name="Feng Y."/>
        </authorList>
    </citation>
    <scope>NUCLEOTIDE SEQUENCE [LARGE SCALE GENOMIC DNA]</scope>
    <source>
        <strain evidence="1 2">YIM 75000</strain>
    </source>
</reference>
<accession>A0A3A3YSZ8</accession>
<protein>
    <recommendedName>
        <fullName evidence="3">Sulfotransferase family protein</fullName>
    </recommendedName>
</protein>
<dbReference type="EMBL" id="QZEZ01000008">
    <property type="protein sequence ID" value="RJK93820.1"/>
    <property type="molecule type" value="Genomic_DNA"/>
</dbReference>